<keyword evidence="3" id="KW-1185">Reference proteome</keyword>
<evidence type="ECO:0000256" key="1">
    <source>
        <dbReference type="SAM" id="Coils"/>
    </source>
</evidence>
<gene>
    <name evidence="2" type="ORF">SAE02_52000</name>
</gene>
<reference evidence="2 3" key="1">
    <citation type="submission" date="2019-07" db="EMBL/GenBank/DDBJ databases">
        <title>Whole genome shotgun sequence of Skermanella aerolata NBRC 106429.</title>
        <authorList>
            <person name="Hosoyama A."/>
            <person name="Uohara A."/>
            <person name="Ohji S."/>
            <person name="Ichikawa N."/>
        </authorList>
    </citation>
    <scope>NUCLEOTIDE SEQUENCE [LARGE SCALE GENOMIC DNA]</scope>
    <source>
        <strain evidence="2 3">NBRC 106429</strain>
    </source>
</reference>
<accession>A0A512DX56</accession>
<dbReference type="OrthoDB" id="9815600at2"/>
<keyword evidence="1" id="KW-0175">Coiled coil</keyword>
<evidence type="ECO:0000313" key="3">
    <source>
        <dbReference type="Proteomes" id="UP000321523"/>
    </source>
</evidence>
<dbReference type="Proteomes" id="UP000321523">
    <property type="component" value="Unassembled WGS sequence"/>
</dbReference>
<comment type="caution">
    <text evidence="2">The sequence shown here is derived from an EMBL/GenBank/DDBJ whole genome shotgun (WGS) entry which is preliminary data.</text>
</comment>
<feature type="coiled-coil region" evidence="1">
    <location>
        <begin position="45"/>
        <end position="79"/>
    </location>
</feature>
<name>A0A512DX56_9PROT</name>
<organism evidence="2 3">
    <name type="scientific">Skermanella aerolata</name>
    <dbReference type="NCBI Taxonomy" id="393310"/>
    <lineage>
        <taxon>Bacteria</taxon>
        <taxon>Pseudomonadati</taxon>
        <taxon>Pseudomonadota</taxon>
        <taxon>Alphaproteobacteria</taxon>
        <taxon>Rhodospirillales</taxon>
        <taxon>Azospirillaceae</taxon>
        <taxon>Skermanella</taxon>
    </lineage>
</organism>
<evidence type="ECO:0000313" key="2">
    <source>
        <dbReference type="EMBL" id="GEO41052.1"/>
    </source>
</evidence>
<sequence length="121" mass="13205">MTAIDHVRDALGRALRQTIGPAIGAAIVGYFAYHAIQGDRGLIALSHLQNEIQQAEAVLAQVRGERTDLEQRASLLKRDHLDPDMLDERARAVLNYSHPDDVIILVPRSSVAPPVIAGQPK</sequence>
<proteinExistence type="predicted"/>
<protein>
    <submittedName>
        <fullName evidence="2">Septum formation initiator</fullName>
    </submittedName>
</protein>
<dbReference type="EMBL" id="BJYZ01000025">
    <property type="protein sequence ID" value="GEO41052.1"/>
    <property type="molecule type" value="Genomic_DNA"/>
</dbReference>
<dbReference type="InterPro" id="IPR007060">
    <property type="entry name" value="FtsL/DivIC"/>
</dbReference>
<dbReference type="RefSeq" id="WP_044432032.1">
    <property type="nucleotide sequence ID" value="NZ_BJYZ01000025.1"/>
</dbReference>
<dbReference type="Pfam" id="PF04977">
    <property type="entry name" value="DivIC"/>
    <property type="match status" value="1"/>
</dbReference>
<dbReference type="AlphaFoldDB" id="A0A512DX56"/>